<dbReference type="OMA" id="IYKEGWR"/>
<sequence>MANYYDLDDILTEEEYVNVHFRFEAAGLGVLDPGSEHDNIDAGANVEIPLWLAHDLCNRKFVSIKLPYFYNERVRKEIQADASCVDLGRWCPYFYELGLKLAPMSSDPTLGSFLLYCLQGRYKEMLCKSHTVALTTAPKFVTLLTQEEFQLFEAARDSMKAYNKWRFQGCRLERAAVLGRKRRHNALLSPFELS</sequence>
<dbReference type="Gene3D" id="1.20.58.2050">
    <property type="match status" value="1"/>
</dbReference>
<dbReference type="SUPFAM" id="SSF160059">
    <property type="entry name" value="PriA/YqbF domain"/>
    <property type="match status" value="1"/>
</dbReference>
<reference evidence="8" key="1">
    <citation type="journal article" date="2017" name="Cell">
        <title>Insights into land plant evolution garnered from the Marchantia polymorpha genome.</title>
        <authorList>
            <person name="Bowman J.L."/>
            <person name="Kohchi T."/>
            <person name="Yamato K.T."/>
            <person name="Jenkins J."/>
            <person name="Shu S."/>
            <person name="Ishizaki K."/>
            <person name="Yamaoka S."/>
            <person name="Nishihama R."/>
            <person name="Nakamura Y."/>
            <person name="Berger F."/>
            <person name="Adam C."/>
            <person name="Aki S.S."/>
            <person name="Althoff F."/>
            <person name="Araki T."/>
            <person name="Arteaga-Vazquez M.A."/>
            <person name="Balasubrmanian S."/>
            <person name="Barry K."/>
            <person name="Bauer D."/>
            <person name="Boehm C.R."/>
            <person name="Briginshaw L."/>
            <person name="Caballero-Perez J."/>
            <person name="Catarino B."/>
            <person name="Chen F."/>
            <person name="Chiyoda S."/>
            <person name="Chovatia M."/>
            <person name="Davies K.M."/>
            <person name="Delmans M."/>
            <person name="Demura T."/>
            <person name="Dierschke T."/>
            <person name="Dolan L."/>
            <person name="Dorantes-Acosta A.E."/>
            <person name="Eklund D.M."/>
            <person name="Florent S.N."/>
            <person name="Flores-Sandoval E."/>
            <person name="Fujiyama A."/>
            <person name="Fukuzawa H."/>
            <person name="Galik B."/>
            <person name="Grimanelli D."/>
            <person name="Grimwood J."/>
            <person name="Grossniklaus U."/>
            <person name="Hamada T."/>
            <person name="Haseloff J."/>
            <person name="Hetherington A.J."/>
            <person name="Higo A."/>
            <person name="Hirakawa Y."/>
            <person name="Hundley H.N."/>
            <person name="Ikeda Y."/>
            <person name="Inoue K."/>
            <person name="Inoue S.I."/>
            <person name="Ishida S."/>
            <person name="Jia Q."/>
            <person name="Kakita M."/>
            <person name="Kanazawa T."/>
            <person name="Kawai Y."/>
            <person name="Kawashima T."/>
            <person name="Kennedy M."/>
            <person name="Kinose K."/>
            <person name="Kinoshita T."/>
            <person name="Kohara Y."/>
            <person name="Koide E."/>
            <person name="Komatsu K."/>
            <person name="Kopischke S."/>
            <person name="Kubo M."/>
            <person name="Kyozuka J."/>
            <person name="Lagercrantz U."/>
            <person name="Lin S.S."/>
            <person name="Lindquist E."/>
            <person name="Lipzen A.M."/>
            <person name="Lu C.W."/>
            <person name="De Luna E."/>
            <person name="Martienssen R.A."/>
            <person name="Minamino N."/>
            <person name="Mizutani M."/>
            <person name="Mizutani M."/>
            <person name="Mochizuki N."/>
            <person name="Monte I."/>
            <person name="Mosher R."/>
            <person name="Nagasaki H."/>
            <person name="Nakagami H."/>
            <person name="Naramoto S."/>
            <person name="Nishitani K."/>
            <person name="Ohtani M."/>
            <person name="Okamoto T."/>
            <person name="Okumura M."/>
            <person name="Phillips J."/>
            <person name="Pollak B."/>
            <person name="Reinders A."/>
            <person name="Rovekamp M."/>
            <person name="Sano R."/>
            <person name="Sawa S."/>
            <person name="Schmid M.W."/>
            <person name="Shirakawa M."/>
            <person name="Solano R."/>
            <person name="Spunde A."/>
            <person name="Suetsugu N."/>
            <person name="Sugano S."/>
            <person name="Sugiyama A."/>
            <person name="Sun R."/>
            <person name="Suzuki Y."/>
            <person name="Takenaka M."/>
            <person name="Takezawa D."/>
            <person name="Tomogane H."/>
            <person name="Tsuzuki M."/>
            <person name="Ueda T."/>
            <person name="Umeda M."/>
            <person name="Ward J.M."/>
            <person name="Watanabe Y."/>
            <person name="Yazaki K."/>
            <person name="Yokoyama R."/>
            <person name="Yoshitake Y."/>
            <person name="Yotsui I."/>
            <person name="Zachgo S."/>
            <person name="Schmutz J."/>
        </authorList>
    </citation>
    <scope>NUCLEOTIDE SEQUENCE [LARGE SCALE GENOMIC DNA]</scope>
    <source>
        <strain evidence="8">Tak-1</strain>
    </source>
</reference>
<evidence type="ECO:0000259" key="5">
    <source>
        <dbReference type="Pfam" id="PF05916"/>
    </source>
</evidence>
<gene>
    <name evidence="7" type="ORF">MARPO_0053s0030</name>
</gene>
<dbReference type="AlphaFoldDB" id="A0A2R6WW66"/>
<name>A0A2R6WW66_MARPO</name>
<protein>
    <submittedName>
        <fullName evidence="7">Uncharacterized protein</fullName>
    </submittedName>
</protein>
<dbReference type="PANTHER" id="PTHR22768">
    <property type="entry name" value="DNA REPLICATION COMPLEX GINS PROTEIN PSF3"/>
    <property type="match status" value="1"/>
</dbReference>
<feature type="domain" description="DNA replication complex GINS protein PSF3 N-terminal" evidence="6">
    <location>
        <begin position="5"/>
        <end position="57"/>
    </location>
</feature>
<dbReference type="Pfam" id="PF22466">
    <property type="entry name" value="PSF3_N"/>
    <property type="match status" value="1"/>
</dbReference>
<evidence type="ECO:0000259" key="6">
    <source>
        <dbReference type="Pfam" id="PF22466"/>
    </source>
</evidence>
<comment type="subcellular location">
    <subcellularLocation>
        <location evidence="1">Nucleus</location>
    </subcellularLocation>
</comment>
<proteinExistence type="inferred from homology"/>
<dbReference type="Pfam" id="PF05916">
    <property type="entry name" value="Sld5"/>
    <property type="match status" value="1"/>
</dbReference>
<dbReference type="CDD" id="cd11713">
    <property type="entry name" value="GINS_A_psf3"/>
    <property type="match status" value="1"/>
</dbReference>
<dbReference type="InterPro" id="IPR010492">
    <property type="entry name" value="GINS_Psf3"/>
</dbReference>
<dbReference type="GO" id="GO:0000811">
    <property type="term" value="C:GINS complex"/>
    <property type="evidence" value="ECO:0000318"/>
    <property type="project" value="GO_Central"/>
</dbReference>
<dbReference type="SUPFAM" id="SSF158573">
    <property type="entry name" value="GINS helical bundle-like"/>
    <property type="match status" value="1"/>
</dbReference>
<dbReference type="Proteomes" id="UP000244005">
    <property type="component" value="Unassembled WGS sequence"/>
</dbReference>
<dbReference type="OrthoDB" id="10251744at2759"/>
<dbReference type="InterPro" id="IPR038437">
    <property type="entry name" value="GINS_Psf3_sf"/>
</dbReference>
<keyword evidence="8" id="KW-1185">Reference proteome</keyword>
<dbReference type="PANTHER" id="PTHR22768:SF0">
    <property type="entry name" value="DNA REPLICATION COMPLEX GINS PROTEIN PSF3"/>
    <property type="match status" value="1"/>
</dbReference>
<dbReference type="InterPro" id="IPR036224">
    <property type="entry name" value="GINS_bundle-like_dom_sf"/>
</dbReference>
<evidence type="ECO:0000256" key="1">
    <source>
        <dbReference type="ARBA" id="ARBA00004123"/>
    </source>
</evidence>
<evidence type="ECO:0000256" key="4">
    <source>
        <dbReference type="ARBA" id="ARBA00023242"/>
    </source>
</evidence>
<dbReference type="InterPro" id="IPR021151">
    <property type="entry name" value="GINS_A"/>
</dbReference>
<dbReference type="InterPro" id="IPR055221">
    <property type="entry name" value="PSF3_N"/>
</dbReference>
<accession>A0A2R6WW66</accession>
<keyword evidence="3" id="KW-0235">DNA replication</keyword>
<dbReference type="Gramene" id="Mp6g07160.1">
    <property type="protein sequence ID" value="Mp6g07160.1.cds"/>
    <property type="gene ID" value="Mp6g07160"/>
</dbReference>
<evidence type="ECO:0000256" key="3">
    <source>
        <dbReference type="ARBA" id="ARBA00022705"/>
    </source>
</evidence>
<evidence type="ECO:0000313" key="8">
    <source>
        <dbReference type="Proteomes" id="UP000244005"/>
    </source>
</evidence>
<dbReference type="GO" id="GO:0006260">
    <property type="term" value="P:DNA replication"/>
    <property type="evidence" value="ECO:0007669"/>
    <property type="project" value="UniProtKB-KW"/>
</dbReference>
<evidence type="ECO:0000313" key="7">
    <source>
        <dbReference type="EMBL" id="PTQ38083.1"/>
    </source>
</evidence>
<keyword evidence="4" id="KW-0539">Nucleus</keyword>
<feature type="domain" description="GINS subunit" evidence="5">
    <location>
        <begin position="70"/>
        <end position="166"/>
    </location>
</feature>
<dbReference type="CDD" id="cd21693">
    <property type="entry name" value="GINS_B_Psf3"/>
    <property type="match status" value="1"/>
</dbReference>
<organism evidence="7 8">
    <name type="scientific">Marchantia polymorpha</name>
    <name type="common">Common liverwort</name>
    <name type="synonym">Marchantia aquatica</name>
    <dbReference type="NCBI Taxonomy" id="3197"/>
    <lineage>
        <taxon>Eukaryota</taxon>
        <taxon>Viridiplantae</taxon>
        <taxon>Streptophyta</taxon>
        <taxon>Embryophyta</taxon>
        <taxon>Marchantiophyta</taxon>
        <taxon>Marchantiopsida</taxon>
        <taxon>Marchantiidae</taxon>
        <taxon>Marchantiales</taxon>
        <taxon>Marchantiaceae</taxon>
        <taxon>Marchantia</taxon>
    </lineage>
</organism>
<comment type="similarity">
    <text evidence="2">Belongs to the GINS3/PSF3 family.</text>
</comment>
<evidence type="ECO:0000256" key="2">
    <source>
        <dbReference type="ARBA" id="ARBA00006343"/>
    </source>
</evidence>
<dbReference type="EMBL" id="KZ772725">
    <property type="protein sequence ID" value="PTQ38083.1"/>
    <property type="molecule type" value="Genomic_DNA"/>
</dbReference>